<evidence type="ECO:0000259" key="6">
    <source>
        <dbReference type="Pfam" id="PF14833"/>
    </source>
</evidence>
<dbReference type="GO" id="GO:0051287">
    <property type="term" value="F:NAD binding"/>
    <property type="evidence" value="ECO:0007669"/>
    <property type="project" value="InterPro"/>
</dbReference>
<dbReference type="PANTHER" id="PTHR43060:SF15">
    <property type="entry name" value="3-HYDROXYISOBUTYRATE DEHYDROGENASE-LIKE 1, MITOCHONDRIAL-RELATED"/>
    <property type="match status" value="1"/>
</dbReference>
<dbReference type="HOGENOM" id="CLU_035117_1_0_11"/>
<dbReference type="STRING" id="1032480.MLP_13460"/>
<dbReference type="InterPro" id="IPR036291">
    <property type="entry name" value="NAD(P)-bd_dom_sf"/>
</dbReference>
<reference evidence="7 8" key="1">
    <citation type="submission" date="2011-05" db="EMBL/GenBank/DDBJ databases">
        <title>Whole genome sequence of Microlunatus phosphovorus NM-1.</title>
        <authorList>
            <person name="Hosoyama A."/>
            <person name="Sasaki K."/>
            <person name="Harada T."/>
            <person name="Igarashi R."/>
            <person name="Kawakoshi A."/>
            <person name="Sasagawa M."/>
            <person name="Fukada J."/>
            <person name="Nakamura S."/>
            <person name="Katano Y."/>
            <person name="Hanada S."/>
            <person name="Kamagata Y."/>
            <person name="Nakamura N."/>
            <person name="Yamazaki S."/>
            <person name="Fujita N."/>
        </authorList>
    </citation>
    <scope>NUCLEOTIDE SEQUENCE [LARGE SCALE GENOMIC DNA]</scope>
    <source>
        <strain evidence="8">ATCC 700054 / DSM 10555 / JCM 9379 / NBRC 101784 / NCIMB 13414 / VKM Ac-1990 / NM-1</strain>
    </source>
</reference>
<feature type="active site" evidence="4">
    <location>
        <position position="179"/>
    </location>
</feature>
<dbReference type="Pfam" id="PF14833">
    <property type="entry name" value="NAD_binding_11"/>
    <property type="match status" value="1"/>
</dbReference>
<dbReference type="SUPFAM" id="SSF48179">
    <property type="entry name" value="6-phosphogluconate dehydrogenase C-terminal domain-like"/>
    <property type="match status" value="1"/>
</dbReference>
<dbReference type="InterPro" id="IPR008927">
    <property type="entry name" value="6-PGluconate_DH-like_C_sf"/>
</dbReference>
<comment type="similarity">
    <text evidence="1">Belongs to the HIBADH-related family.</text>
</comment>
<dbReference type="Proteomes" id="UP000007947">
    <property type="component" value="Chromosome"/>
</dbReference>
<proteinExistence type="inferred from homology"/>
<evidence type="ECO:0000256" key="3">
    <source>
        <dbReference type="ARBA" id="ARBA00023027"/>
    </source>
</evidence>
<dbReference type="PIRSF" id="PIRSF000103">
    <property type="entry name" value="HIBADH"/>
    <property type="match status" value="1"/>
</dbReference>
<dbReference type="PANTHER" id="PTHR43060">
    <property type="entry name" value="3-HYDROXYISOBUTYRATE DEHYDROGENASE-LIKE 1, MITOCHONDRIAL-RELATED"/>
    <property type="match status" value="1"/>
</dbReference>
<dbReference type="SUPFAM" id="SSF51735">
    <property type="entry name" value="NAD(P)-binding Rossmann-fold domains"/>
    <property type="match status" value="1"/>
</dbReference>
<keyword evidence="8" id="KW-1185">Reference proteome</keyword>
<accession>F5XPQ2</accession>
<dbReference type="Pfam" id="PF03446">
    <property type="entry name" value="NAD_binding_2"/>
    <property type="match status" value="1"/>
</dbReference>
<dbReference type="KEGG" id="mph:MLP_13460"/>
<evidence type="ECO:0000256" key="4">
    <source>
        <dbReference type="PIRSR" id="PIRSR000103-1"/>
    </source>
</evidence>
<sequence length="296" mass="30237">MVDGDVTTVGVIGLGAMGAPMTANLLRRSGGPVRITGRVKDKHQALIESGAHWHDTARSLATGCDVVLLMLPDLPEVEQVLAGPDGLLAAVPDDLLLIISSTSSPTGVRELAERLLEQTDGAVKVVDAPVSGGVDGAVAGTLSIMVGGADADVARALPVLAACGTPVHLGPLGAGEVAKACNQMIVSATILALGEAAVLADRSGLDLAKLFDLLAGGYAGSRLLTTRGDRIVTADYSPSGVAKYMVKDLSFATAVAEATDTHPILLPALSAAFDELVERGLGDYDISVARRFVAER</sequence>
<keyword evidence="3" id="KW-0520">NAD</keyword>
<evidence type="ECO:0000313" key="8">
    <source>
        <dbReference type="Proteomes" id="UP000007947"/>
    </source>
</evidence>
<feature type="domain" description="6-phosphogluconate dehydrogenase NADP-binding" evidence="5">
    <location>
        <begin position="8"/>
        <end position="167"/>
    </location>
</feature>
<evidence type="ECO:0000259" key="5">
    <source>
        <dbReference type="Pfam" id="PF03446"/>
    </source>
</evidence>
<gene>
    <name evidence="7" type="ordered locus">MLP_13460</name>
</gene>
<feature type="domain" description="3-hydroxyisobutyrate dehydrogenase-like NAD-binding" evidence="6">
    <location>
        <begin position="173"/>
        <end position="288"/>
    </location>
</feature>
<dbReference type="InterPro" id="IPR029154">
    <property type="entry name" value="HIBADH-like_NADP-bd"/>
</dbReference>
<dbReference type="GO" id="GO:0016491">
    <property type="term" value="F:oxidoreductase activity"/>
    <property type="evidence" value="ECO:0007669"/>
    <property type="project" value="UniProtKB-KW"/>
</dbReference>
<dbReference type="Gene3D" id="3.40.50.720">
    <property type="entry name" value="NAD(P)-binding Rossmann-like Domain"/>
    <property type="match status" value="1"/>
</dbReference>
<dbReference type="EMBL" id="AP012204">
    <property type="protein sequence ID" value="BAK34360.1"/>
    <property type="molecule type" value="Genomic_DNA"/>
</dbReference>
<dbReference type="GO" id="GO:0050661">
    <property type="term" value="F:NADP binding"/>
    <property type="evidence" value="ECO:0007669"/>
    <property type="project" value="InterPro"/>
</dbReference>
<dbReference type="AlphaFoldDB" id="F5XPQ2"/>
<dbReference type="InterPro" id="IPR013328">
    <property type="entry name" value="6PGD_dom2"/>
</dbReference>
<organism evidence="7 8">
    <name type="scientific">Microlunatus phosphovorus (strain ATCC 700054 / DSM 10555 / JCM 9379 / NBRC 101784 / NCIMB 13414 / VKM Ac-1990 / NM-1)</name>
    <dbReference type="NCBI Taxonomy" id="1032480"/>
    <lineage>
        <taxon>Bacteria</taxon>
        <taxon>Bacillati</taxon>
        <taxon>Actinomycetota</taxon>
        <taxon>Actinomycetes</taxon>
        <taxon>Propionibacteriales</taxon>
        <taxon>Propionibacteriaceae</taxon>
        <taxon>Microlunatus</taxon>
    </lineage>
</organism>
<dbReference type="Gene3D" id="1.10.1040.10">
    <property type="entry name" value="N-(1-d-carboxylethyl)-l-norvaline Dehydrogenase, domain 2"/>
    <property type="match status" value="1"/>
</dbReference>
<evidence type="ECO:0000256" key="2">
    <source>
        <dbReference type="ARBA" id="ARBA00023002"/>
    </source>
</evidence>
<dbReference type="InterPro" id="IPR015815">
    <property type="entry name" value="HIBADH-related"/>
</dbReference>
<protein>
    <submittedName>
        <fullName evidence="7">Oxidoreductase</fullName>
    </submittedName>
</protein>
<evidence type="ECO:0000313" key="7">
    <source>
        <dbReference type="EMBL" id="BAK34360.1"/>
    </source>
</evidence>
<evidence type="ECO:0000256" key="1">
    <source>
        <dbReference type="ARBA" id="ARBA00009080"/>
    </source>
</evidence>
<name>F5XPQ2_MICPN</name>
<dbReference type="InterPro" id="IPR006115">
    <property type="entry name" value="6PGDH_NADP-bd"/>
</dbReference>
<dbReference type="eggNOG" id="COG2084">
    <property type="taxonomic scope" value="Bacteria"/>
</dbReference>
<keyword evidence="2" id="KW-0560">Oxidoreductase</keyword>